<dbReference type="InterPro" id="IPR036217">
    <property type="entry name" value="MethylDNA_cys_MeTrfase_DNAb"/>
</dbReference>
<evidence type="ECO:0000256" key="2">
    <source>
        <dbReference type="ARBA" id="ARBA00022603"/>
    </source>
</evidence>
<keyword evidence="4" id="KW-0227">DNA damage</keyword>
<reference evidence="8 9" key="1">
    <citation type="journal article" date="2015" name="Nature">
        <title>rRNA introns, odd ribosomes, and small enigmatic genomes across a large radiation of phyla.</title>
        <authorList>
            <person name="Brown C.T."/>
            <person name="Hug L.A."/>
            <person name="Thomas B.C."/>
            <person name="Sharon I."/>
            <person name="Castelle C.J."/>
            <person name="Singh A."/>
            <person name="Wilkins M.J."/>
            <person name="Williams K.H."/>
            <person name="Banfield J.F."/>
        </authorList>
    </citation>
    <scope>NUCLEOTIDE SEQUENCE [LARGE SCALE GENOMIC DNA]</scope>
</reference>
<sequence length="116" mass="13334">MEFKKNVYKTVARVPKGKVTTYGDIGKKIGTKAYRAIGQILHRNKDWPAVPCHRVVMKDGSLAPNYGMGGPKMQRKRLENEGVIFVNDKVDIKRHKIYFHCFLNRYLRVSSSVKIP</sequence>
<keyword evidence="3 8" id="KW-0808">Transferase</keyword>
<comment type="catalytic activity">
    <reaction evidence="6">
        <text>a 6-O-methyl-2'-deoxyguanosine in DNA + L-cysteinyl-[protein] = S-methyl-L-cysteinyl-[protein] + a 2'-deoxyguanosine in DNA</text>
        <dbReference type="Rhea" id="RHEA:24000"/>
        <dbReference type="Rhea" id="RHEA-COMP:10131"/>
        <dbReference type="Rhea" id="RHEA-COMP:10132"/>
        <dbReference type="Rhea" id="RHEA-COMP:11367"/>
        <dbReference type="Rhea" id="RHEA-COMP:11368"/>
        <dbReference type="ChEBI" id="CHEBI:29950"/>
        <dbReference type="ChEBI" id="CHEBI:82612"/>
        <dbReference type="ChEBI" id="CHEBI:85445"/>
        <dbReference type="ChEBI" id="CHEBI:85448"/>
        <dbReference type="EC" id="2.1.1.63"/>
    </reaction>
</comment>
<dbReference type="InterPro" id="IPR036388">
    <property type="entry name" value="WH-like_DNA-bd_sf"/>
</dbReference>
<proteinExistence type="predicted"/>
<accession>A0A0G0HEN4</accession>
<dbReference type="Gene3D" id="1.10.10.10">
    <property type="entry name" value="Winged helix-like DNA-binding domain superfamily/Winged helix DNA-binding domain"/>
    <property type="match status" value="1"/>
</dbReference>
<evidence type="ECO:0000256" key="3">
    <source>
        <dbReference type="ARBA" id="ARBA00022679"/>
    </source>
</evidence>
<evidence type="ECO:0000256" key="4">
    <source>
        <dbReference type="ARBA" id="ARBA00022763"/>
    </source>
</evidence>
<evidence type="ECO:0000259" key="7">
    <source>
        <dbReference type="Pfam" id="PF01035"/>
    </source>
</evidence>
<feature type="domain" description="Methylated-DNA-[protein]-cysteine S-methyltransferase DNA binding" evidence="7">
    <location>
        <begin position="2"/>
        <end position="83"/>
    </location>
</feature>
<dbReference type="GO" id="GO:0003908">
    <property type="term" value="F:methylated-DNA-[protein]-cysteine S-methyltransferase activity"/>
    <property type="evidence" value="ECO:0007669"/>
    <property type="project" value="UniProtKB-EC"/>
</dbReference>
<dbReference type="InterPro" id="IPR001497">
    <property type="entry name" value="MethylDNA_cys_MeTrfase_AS"/>
</dbReference>
<dbReference type="AlphaFoldDB" id="A0A0G0HEN4"/>
<keyword evidence="5" id="KW-0234">DNA repair</keyword>
<dbReference type="GO" id="GO:0032259">
    <property type="term" value="P:methylation"/>
    <property type="evidence" value="ECO:0007669"/>
    <property type="project" value="UniProtKB-KW"/>
</dbReference>
<gene>
    <name evidence="8" type="ORF">US54_C0047G0003</name>
</gene>
<dbReference type="SUPFAM" id="SSF46767">
    <property type="entry name" value="Methylated DNA-protein cysteine methyltransferase, C-terminal domain"/>
    <property type="match status" value="1"/>
</dbReference>
<evidence type="ECO:0000256" key="1">
    <source>
        <dbReference type="ARBA" id="ARBA00001286"/>
    </source>
</evidence>
<dbReference type="PROSITE" id="PS00374">
    <property type="entry name" value="MGMT"/>
    <property type="match status" value="1"/>
</dbReference>
<dbReference type="GO" id="GO:0006281">
    <property type="term" value="P:DNA repair"/>
    <property type="evidence" value="ECO:0007669"/>
    <property type="project" value="UniProtKB-KW"/>
</dbReference>
<dbReference type="STRING" id="1618481.US54_C0047G0003"/>
<dbReference type="InterPro" id="IPR052520">
    <property type="entry name" value="ATL_DNA_repair"/>
</dbReference>
<dbReference type="Pfam" id="PF01035">
    <property type="entry name" value="DNA_binding_1"/>
    <property type="match status" value="1"/>
</dbReference>
<evidence type="ECO:0000256" key="5">
    <source>
        <dbReference type="ARBA" id="ARBA00023204"/>
    </source>
</evidence>
<name>A0A0G0HEN4_9BACT</name>
<dbReference type="NCBIfam" id="TIGR00589">
    <property type="entry name" value="ogt"/>
    <property type="match status" value="1"/>
</dbReference>
<dbReference type="PANTHER" id="PTHR42942:SF1">
    <property type="entry name" value="ALKYLTRANSFERASE-LIKE PROTEIN 1"/>
    <property type="match status" value="1"/>
</dbReference>
<evidence type="ECO:0000313" key="8">
    <source>
        <dbReference type="EMBL" id="KKQ37020.1"/>
    </source>
</evidence>
<evidence type="ECO:0000256" key="6">
    <source>
        <dbReference type="ARBA" id="ARBA00049348"/>
    </source>
</evidence>
<dbReference type="Proteomes" id="UP000034471">
    <property type="component" value="Unassembled WGS sequence"/>
</dbReference>
<protein>
    <submittedName>
        <fullName evidence="8">Methylated-DNA-protein-cysteine methyltransferase</fullName>
    </submittedName>
</protein>
<evidence type="ECO:0000313" key="9">
    <source>
        <dbReference type="Proteomes" id="UP000034471"/>
    </source>
</evidence>
<comment type="caution">
    <text evidence="8">The sequence shown here is derived from an EMBL/GenBank/DDBJ whole genome shotgun (WGS) entry which is preliminary data.</text>
</comment>
<organism evidence="8 9">
    <name type="scientific">Candidatus Roizmanbacteria bacterium GW2011_GWA2_37_7</name>
    <dbReference type="NCBI Taxonomy" id="1618481"/>
    <lineage>
        <taxon>Bacteria</taxon>
        <taxon>Candidatus Roizmaniibacteriota</taxon>
    </lineage>
</organism>
<comment type="catalytic activity">
    <reaction evidence="1">
        <text>a 4-O-methyl-thymidine in DNA + L-cysteinyl-[protein] = a thymidine in DNA + S-methyl-L-cysteinyl-[protein]</text>
        <dbReference type="Rhea" id="RHEA:53428"/>
        <dbReference type="Rhea" id="RHEA-COMP:10131"/>
        <dbReference type="Rhea" id="RHEA-COMP:10132"/>
        <dbReference type="Rhea" id="RHEA-COMP:13555"/>
        <dbReference type="Rhea" id="RHEA-COMP:13556"/>
        <dbReference type="ChEBI" id="CHEBI:29950"/>
        <dbReference type="ChEBI" id="CHEBI:82612"/>
        <dbReference type="ChEBI" id="CHEBI:137386"/>
        <dbReference type="ChEBI" id="CHEBI:137387"/>
        <dbReference type="EC" id="2.1.1.63"/>
    </reaction>
</comment>
<keyword evidence="2 8" id="KW-0489">Methyltransferase</keyword>
<dbReference type="InterPro" id="IPR014048">
    <property type="entry name" value="MethylDNA_cys_MeTrfase_DNA-bd"/>
</dbReference>
<dbReference type="EMBL" id="LBTJ01000047">
    <property type="protein sequence ID" value="KKQ37020.1"/>
    <property type="molecule type" value="Genomic_DNA"/>
</dbReference>
<dbReference type="CDD" id="cd06445">
    <property type="entry name" value="ATase"/>
    <property type="match status" value="1"/>
</dbReference>
<dbReference type="PANTHER" id="PTHR42942">
    <property type="entry name" value="6-O-METHYLGUANINE DNA METHYLTRANSFERASE"/>
    <property type="match status" value="1"/>
</dbReference>